<keyword evidence="3" id="KW-1185">Reference proteome</keyword>
<evidence type="ECO:0000256" key="1">
    <source>
        <dbReference type="SAM" id="MobiDB-lite"/>
    </source>
</evidence>
<feature type="region of interest" description="Disordered" evidence="1">
    <location>
        <begin position="65"/>
        <end position="93"/>
    </location>
</feature>
<dbReference type="AlphaFoldDB" id="A0A8W8IGD8"/>
<organism evidence="2 3">
    <name type="scientific">Magallana gigas</name>
    <name type="common">Pacific oyster</name>
    <name type="synonym">Crassostrea gigas</name>
    <dbReference type="NCBI Taxonomy" id="29159"/>
    <lineage>
        <taxon>Eukaryota</taxon>
        <taxon>Metazoa</taxon>
        <taxon>Spiralia</taxon>
        <taxon>Lophotrochozoa</taxon>
        <taxon>Mollusca</taxon>
        <taxon>Bivalvia</taxon>
        <taxon>Autobranchia</taxon>
        <taxon>Pteriomorphia</taxon>
        <taxon>Ostreida</taxon>
        <taxon>Ostreoidea</taxon>
        <taxon>Ostreidae</taxon>
        <taxon>Magallana</taxon>
    </lineage>
</organism>
<dbReference type="Proteomes" id="UP000005408">
    <property type="component" value="Unassembled WGS sequence"/>
</dbReference>
<sequence length="186" mass="20870">MIQSCFVLCKRLVKRKRKIHNIPVSLLRTLWEGTVPVQMTVEEEENLQIPPTHQMIQTVALLTEKSQGGQDLTKDNRKGNQKVRKIPPPDQDQGRMIEAGIITQGRLIPAQGRVQIAEAGQDRLTNDARDQDLPSETENLMAGCTRTGSQLIYPNDTDHGLPCLIRRPTGVIEEATPMAMMTESHR</sequence>
<proteinExistence type="predicted"/>
<evidence type="ECO:0000313" key="2">
    <source>
        <dbReference type="EnsemblMetazoa" id="G14144.5:cds"/>
    </source>
</evidence>
<reference evidence="2" key="1">
    <citation type="submission" date="2022-08" db="UniProtKB">
        <authorList>
            <consortium name="EnsemblMetazoa"/>
        </authorList>
    </citation>
    <scope>IDENTIFICATION</scope>
    <source>
        <strain evidence="2">05x7-T-G4-1.051#20</strain>
    </source>
</reference>
<evidence type="ECO:0000313" key="3">
    <source>
        <dbReference type="Proteomes" id="UP000005408"/>
    </source>
</evidence>
<name>A0A8W8IGD8_MAGGI</name>
<dbReference type="EnsemblMetazoa" id="G14144.5">
    <property type="protein sequence ID" value="G14144.5:cds"/>
    <property type="gene ID" value="G14144"/>
</dbReference>
<accession>A0A8W8IGD8</accession>
<protein>
    <submittedName>
        <fullName evidence="2">Uncharacterized protein</fullName>
    </submittedName>
</protein>